<feature type="region of interest" description="Disordered" evidence="5">
    <location>
        <begin position="1237"/>
        <end position="1360"/>
    </location>
</feature>
<feature type="transmembrane region" description="Helical" evidence="6">
    <location>
        <begin position="899"/>
        <end position="918"/>
    </location>
</feature>
<feature type="compositionally biased region" description="Low complexity" evidence="5">
    <location>
        <begin position="1261"/>
        <end position="1286"/>
    </location>
</feature>
<dbReference type="EMBL" id="LWDF02000016">
    <property type="protein sequence ID" value="KAE8260185.1"/>
    <property type="molecule type" value="Genomic_DNA"/>
</dbReference>
<dbReference type="InterPro" id="IPR016166">
    <property type="entry name" value="FAD-bd_PCMH"/>
</dbReference>
<comment type="pathway">
    <text evidence="1">Cofactor biosynthesis; D-erythroascorbate biosynthesis; dehydro-D-arabinono-1,4-lactone from D-arabinose: step 2/2.</text>
</comment>
<feature type="region of interest" description="Disordered" evidence="5">
    <location>
        <begin position="1374"/>
        <end position="1468"/>
    </location>
</feature>
<keyword evidence="6" id="KW-0472">Membrane</keyword>
<reference evidence="7" key="1">
    <citation type="submission" date="2016-04" db="EMBL/GenBank/DDBJ databases">
        <authorList>
            <person name="Nguyen H.D."/>
            <person name="Samba Siva P."/>
            <person name="Cullis J."/>
            <person name="Levesque C.A."/>
            <person name="Hambleton S."/>
        </authorList>
    </citation>
    <scope>NUCLEOTIDE SEQUENCE</scope>
    <source>
        <strain evidence="7">DAOMC 236416</strain>
    </source>
</reference>
<keyword evidence="6" id="KW-1133">Transmembrane helix</keyword>
<protein>
    <recommendedName>
        <fullName evidence="2">D-arabinono-1,4-lactone oxidase</fullName>
        <ecNumber evidence="2">1.1.3.37</ecNumber>
    </recommendedName>
    <alternativeName>
        <fullName evidence="4">L-galactono-gamma-lactone oxidase</fullName>
    </alternativeName>
</protein>
<evidence type="ECO:0000313" key="7">
    <source>
        <dbReference type="EMBL" id="KAE8260185.1"/>
    </source>
</evidence>
<evidence type="ECO:0000256" key="3">
    <source>
        <dbReference type="ARBA" id="ARBA00023002"/>
    </source>
</evidence>
<keyword evidence="3" id="KW-0560">Oxidoreductase</keyword>
<dbReference type="GO" id="GO:0005739">
    <property type="term" value="C:mitochondrion"/>
    <property type="evidence" value="ECO:0007669"/>
    <property type="project" value="TreeGrafter"/>
</dbReference>
<dbReference type="Gene3D" id="3.30.70.2520">
    <property type="match status" value="1"/>
</dbReference>
<dbReference type="InterPro" id="IPR006094">
    <property type="entry name" value="Oxid_FAD_bind_N"/>
</dbReference>
<feature type="region of interest" description="Disordered" evidence="5">
    <location>
        <begin position="1488"/>
        <end position="1512"/>
    </location>
</feature>
<dbReference type="InterPro" id="IPR016169">
    <property type="entry name" value="FAD-bd_PCMH_sub2"/>
</dbReference>
<dbReference type="Gene3D" id="1.10.45.10">
    <property type="entry name" value="Vanillyl-alcohol Oxidase, Chain A, domain 4"/>
    <property type="match status" value="1"/>
</dbReference>
<dbReference type="GO" id="GO:0003885">
    <property type="term" value="F:D-arabinono-1,4-lactone oxidase activity"/>
    <property type="evidence" value="ECO:0007669"/>
    <property type="project" value="UniProtKB-EC"/>
</dbReference>
<feature type="compositionally biased region" description="Basic and acidic residues" evidence="5">
    <location>
        <begin position="1408"/>
        <end position="1425"/>
    </location>
</feature>
<feature type="compositionally biased region" description="Polar residues" evidence="5">
    <location>
        <begin position="1119"/>
        <end position="1135"/>
    </location>
</feature>
<dbReference type="InterPro" id="IPR010031">
    <property type="entry name" value="FAD_lactone_oxidase-like"/>
</dbReference>
<keyword evidence="8" id="KW-1185">Reference proteome</keyword>
<dbReference type="GO" id="GO:0071949">
    <property type="term" value="F:FAD binding"/>
    <property type="evidence" value="ECO:0007669"/>
    <property type="project" value="InterPro"/>
</dbReference>
<dbReference type="Gene3D" id="3.30.43.10">
    <property type="entry name" value="Uridine Diphospho-n-acetylenolpyruvylglucosamine Reductase, domain 2"/>
    <property type="match status" value="1"/>
</dbReference>
<reference evidence="7" key="2">
    <citation type="journal article" date="2019" name="IMA Fungus">
        <title>Genome sequencing and comparison of five Tilletia species to identify candidate genes for the detection of regulated species infecting wheat.</title>
        <authorList>
            <person name="Nguyen H.D.T."/>
            <person name="Sultana T."/>
            <person name="Kesanakurti P."/>
            <person name="Hambleton S."/>
        </authorList>
    </citation>
    <scope>NUCLEOTIDE SEQUENCE</scope>
    <source>
        <strain evidence="7">DAOMC 236416</strain>
    </source>
</reference>
<dbReference type="InterPro" id="IPR016167">
    <property type="entry name" value="FAD-bd_PCMH_sub1"/>
</dbReference>
<dbReference type="InterPro" id="IPR036318">
    <property type="entry name" value="FAD-bd_PCMH-like_sf"/>
</dbReference>
<dbReference type="PROSITE" id="PS51387">
    <property type="entry name" value="FAD_PCMH"/>
    <property type="match status" value="1"/>
</dbReference>
<feature type="transmembrane region" description="Helical" evidence="6">
    <location>
        <begin position="950"/>
        <end position="968"/>
    </location>
</feature>
<feature type="region of interest" description="Disordered" evidence="5">
    <location>
        <begin position="1101"/>
        <end position="1214"/>
    </location>
</feature>
<sequence>MSAGSSAQMLSTFTDHKLNTTAMNTTPVGHISTEELEQRCARILIPASSSKTRFRNWGGTFHATPARVYQPRTAQHCLDVVELARRRRVQLRAVGRAHSPSDLPFTKDWALRVEELKGALEIDADRLTATFLAGTYISDIHDRLAAHSPSLALSNVGSISEQTLGGLISTASHGTGINLPVISASVREIAVVLPLSGIGGASDAASSSSSSGTPGAQLVKCSRDLRPELFNATLCGLGATGIIVSVKIAVAPAFRLKQAWEEVPFDSIFGREPSSSLQKKVLQQLETDERPEKALYVGSGSGGTLSIGRLIALDKALPPSPFRFAPSSRSKSSKNVRQLWPLDAVEGKQELDDARRRAVTHYGSGAADIAPVWDNDPELDYETVRAQSTLEGVVTSAKHTRIMWFPQSHMCTVMRAEPTEQPATPTPLTQRLHHRLVGYHLTQLLLYLSRFTSTLPVPVARLVFRLTHPTIPDEVKAGILLRLPVEEHEQHVAEQSGGALPPAVPQRPAFLEEAASNLQQQGFKAGLSAAKTSKGAQRPTELSLVPGGNDSLPPLNSKHAHGHIVDTSWRVLNMDCLFPQYTDEWALPYDFAAPCIRAMREWLAEEESQQDGARVHFPIEIRFTDADGIFLSPATGRKTCYIGIIQFRPYNLPVRYRVLFRRYERLLRYFGGRPHWAKTHSCGKDEVRAMYPHLDDWLAVREQVDPERVLANPYVRRHLLGEVGELVDARIFKSRLDAARSTQHTAHSTQPRNLQPPIKSTSMSAVPTEPLDLQHTLAAMTPDQFDQYQEVRQQLLVLYMTTISATVIILWEHVLLWGAEMRTWRALLQGKIMPARLAVVLVRYLVIAAIGITLVFLFGSPPNCKSAIVTIYSLYTALVAVASSIFLMRLHIIFAGHPYIMACYYLMFVANIVAWIVIDLGMEAYEIPANLRWKHGGQCAPHAVPWYGSIAWGCNLLFDAMTLLGTWWKLHSMQNKKGKKSMSNRTHRFIWLSNIFYFSVSCAFNIACLVTELTVTSPIYSHLPSPIAFCAHTIISSRLLLTAKGWGALDPEEDLEDAATPNMNTFHLTKRRNGSGGLQHKNMPPVSFTVDEVVTIHEAPENEAAHSTAINGRRPGSPMQPSAMSDFPSTGSCSKLDSGMSGSQSGSQHSRFYVDSEPVRIGQIDREMSSSPMRGTLWTKGLGAPPPQNVKRSSSSESRHKTNLGDDPVPIEPSARAAYPRLSGVIVPPSHGFASGNGPVWNDIPEGGIPSSQIDSDYPRAPASSAAPSSAMLSSSLSKGSTSSMAPSHAYPGRSMRDLNPSSSPGRKDSSALLGLPHDDRMVGAGHTCGGTVGESEIRQGQGHRMSASTSSSKQQQGVSNDLHHNQLHIDISKHWSDNETAISPTPPRPSTDCVSVQLRRASTFGRRSPEGSTDAHGETIESRKSVALRNSRSAFGRESADRAGTEESAGSFGTSTPSLGTGLGRAGQLSHPTFEAYLAGINHTPARRQEDLGGGLRHTERSPGAMGQGGERREISAPFNLMEHGASGTYEDARNVDSQSIAESVILSSSGHRHDP</sequence>
<evidence type="ECO:0000256" key="1">
    <source>
        <dbReference type="ARBA" id="ARBA00005083"/>
    </source>
</evidence>
<dbReference type="PANTHER" id="PTHR43762">
    <property type="entry name" value="L-GULONOLACTONE OXIDASE"/>
    <property type="match status" value="1"/>
</dbReference>
<feature type="transmembrane region" description="Helical" evidence="6">
    <location>
        <begin position="796"/>
        <end position="816"/>
    </location>
</feature>
<feature type="transmembrane region" description="Helical" evidence="6">
    <location>
        <begin position="989"/>
        <end position="1007"/>
    </location>
</feature>
<comment type="caution">
    <text evidence="7">The sequence shown here is derived from an EMBL/GenBank/DDBJ whole genome shotgun (WGS) entry which is preliminary data.</text>
</comment>
<feature type="transmembrane region" description="Helical" evidence="6">
    <location>
        <begin position="837"/>
        <end position="860"/>
    </location>
</feature>
<dbReference type="UniPathway" id="UPA00771">
    <property type="reaction ID" value="UER00766"/>
</dbReference>
<feature type="compositionally biased region" description="Basic and acidic residues" evidence="5">
    <location>
        <begin position="1152"/>
        <end position="1168"/>
    </location>
</feature>
<feature type="compositionally biased region" description="Basic and acidic residues" evidence="5">
    <location>
        <begin position="1488"/>
        <end position="1502"/>
    </location>
</feature>
<proteinExistence type="predicted"/>
<dbReference type="EC" id="1.1.3.37" evidence="2"/>
<feature type="compositionally biased region" description="Low complexity" evidence="5">
    <location>
        <begin position="1138"/>
        <end position="1150"/>
    </location>
</feature>
<keyword evidence="6" id="KW-0812">Transmembrane</keyword>
<dbReference type="Pfam" id="PF01565">
    <property type="entry name" value="FAD_binding_4"/>
    <property type="match status" value="1"/>
</dbReference>
<dbReference type="InterPro" id="IPR007173">
    <property type="entry name" value="ALO_C"/>
</dbReference>
<evidence type="ECO:0000256" key="6">
    <source>
        <dbReference type="SAM" id="Phobius"/>
    </source>
</evidence>
<feature type="compositionally biased region" description="Polar residues" evidence="5">
    <location>
        <begin position="1347"/>
        <end position="1360"/>
    </location>
</feature>
<feature type="compositionally biased region" description="Low complexity" evidence="5">
    <location>
        <begin position="1451"/>
        <end position="1461"/>
    </location>
</feature>
<organism evidence="7 8">
    <name type="scientific">Tilletia indica</name>
    <dbReference type="NCBI Taxonomy" id="43049"/>
    <lineage>
        <taxon>Eukaryota</taxon>
        <taxon>Fungi</taxon>
        <taxon>Dikarya</taxon>
        <taxon>Basidiomycota</taxon>
        <taxon>Ustilaginomycotina</taxon>
        <taxon>Exobasidiomycetes</taxon>
        <taxon>Tilletiales</taxon>
        <taxon>Tilletiaceae</taxon>
        <taxon>Tilletia</taxon>
    </lineage>
</organism>
<gene>
    <name evidence="7" type="ORF">A4X13_0g493</name>
</gene>
<dbReference type="InterPro" id="IPR016171">
    <property type="entry name" value="Vanillyl_alc_oxidase_C-sub2"/>
</dbReference>
<name>A0A177TSL4_9BASI</name>
<dbReference type="GO" id="GO:0016020">
    <property type="term" value="C:membrane"/>
    <property type="evidence" value="ECO:0007669"/>
    <property type="project" value="InterPro"/>
</dbReference>
<evidence type="ECO:0000313" key="8">
    <source>
        <dbReference type="Proteomes" id="UP000077521"/>
    </source>
</evidence>
<accession>A0A177TSL4</accession>
<evidence type="ECO:0000256" key="2">
    <source>
        <dbReference type="ARBA" id="ARBA00013136"/>
    </source>
</evidence>
<feature type="transmembrane region" description="Helical" evidence="6">
    <location>
        <begin position="866"/>
        <end position="887"/>
    </location>
</feature>
<dbReference type="SUPFAM" id="SSF56176">
    <property type="entry name" value="FAD-binding/transporter-associated domain-like"/>
    <property type="match status" value="1"/>
</dbReference>
<evidence type="ECO:0000256" key="5">
    <source>
        <dbReference type="SAM" id="MobiDB-lite"/>
    </source>
</evidence>
<dbReference type="PANTHER" id="PTHR43762:SF1">
    <property type="entry name" value="D-ARABINONO-1,4-LACTONE OXIDASE"/>
    <property type="match status" value="1"/>
</dbReference>
<evidence type="ECO:0000256" key="4">
    <source>
        <dbReference type="ARBA" id="ARBA00033418"/>
    </source>
</evidence>
<dbReference type="Pfam" id="PF04030">
    <property type="entry name" value="ALO"/>
    <property type="match status" value="2"/>
</dbReference>
<dbReference type="Proteomes" id="UP000077521">
    <property type="component" value="Unassembled WGS sequence"/>
</dbReference>
<dbReference type="Gene3D" id="3.30.465.10">
    <property type="match status" value="1"/>
</dbReference>